<evidence type="ECO:0000259" key="4">
    <source>
        <dbReference type="Pfam" id="PF22624"/>
    </source>
</evidence>
<sequence length="320" mass="35888">MASENPTDKAMEPQIVQWFVDTRPLWPVAKSNARDEVQQLKIVAAEALSLLTEAEQSSVLKYYHLKDAKMSLVSHLLKHLIIAKCGVPWSRTILSRNEKKKPVFKPESVDSHVLLDFNVSHQAGIVSLIAAVGFNDVTVGTDIVCVNERIQQDSEHISKHGFGNWVDIHADVLADSEVAAIKLTPINEETRRSGTVIEKQLRKFYAVWCLREAYVKMTGDALLAPWLKELEILLVNPPNAKDGLGATSLEQGDRIRQFANYFQKKVVMDVTMELTPIGKHYMIAGSIHVPEELKDERAKLGKWQLLDFEKDVLAFAVAPS</sequence>
<feature type="domain" description="4'-phosphopantetheinyl transferase N-terminal" evidence="4">
    <location>
        <begin position="46"/>
        <end position="130"/>
    </location>
</feature>
<keyword evidence="2" id="KW-0808">Transferase</keyword>
<accession>A0A1E1LC09</accession>
<proteinExistence type="predicted"/>
<dbReference type="OrthoDB" id="26719at2759"/>
<dbReference type="PANTHER" id="PTHR12215:SF10">
    <property type="entry name" value="L-AMINOADIPATE-SEMIALDEHYDE DEHYDROGENASE-PHOSPHOPANTETHEINYL TRANSFERASE"/>
    <property type="match status" value="1"/>
</dbReference>
<name>A0A1E1LC09_9HELO</name>
<evidence type="ECO:0000313" key="6">
    <source>
        <dbReference type="Proteomes" id="UP000178912"/>
    </source>
</evidence>
<evidence type="ECO:0000259" key="3">
    <source>
        <dbReference type="Pfam" id="PF01648"/>
    </source>
</evidence>
<dbReference type="InterPro" id="IPR055066">
    <property type="entry name" value="AASDHPPT_N"/>
</dbReference>
<dbReference type="Gene3D" id="3.90.470.20">
    <property type="entry name" value="4'-phosphopantetheinyl transferase domain"/>
    <property type="match status" value="1"/>
</dbReference>
<dbReference type="EC" id="2.7.8.7" evidence="1"/>
<dbReference type="GO" id="GO:0019878">
    <property type="term" value="P:lysine biosynthetic process via aminoadipic acid"/>
    <property type="evidence" value="ECO:0007669"/>
    <property type="project" value="TreeGrafter"/>
</dbReference>
<reference evidence="6" key="1">
    <citation type="submission" date="2016-03" db="EMBL/GenBank/DDBJ databases">
        <authorList>
            <person name="Guldener U."/>
        </authorList>
    </citation>
    <scope>NUCLEOTIDE SEQUENCE [LARGE SCALE GENOMIC DNA]</scope>
    <source>
        <strain evidence="6">04CH-RAC-A.6.1</strain>
    </source>
</reference>
<dbReference type="GO" id="GO:0008897">
    <property type="term" value="F:holo-[acyl-carrier-protein] synthase activity"/>
    <property type="evidence" value="ECO:0007669"/>
    <property type="project" value="UniProtKB-EC"/>
</dbReference>
<dbReference type="SUPFAM" id="SSF56214">
    <property type="entry name" value="4'-phosphopantetheinyl transferase"/>
    <property type="match status" value="2"/>
</dbReference>
<dbReference type="GO" id="GO:0000287">
    <property type="term" value="F:magnesium ion binding"/>
    <property type="evidence" value="ECO:0007669"/>
    <property type="project" value="InterPro"/>
</dbReference>
<organism evidence="5 6">
    <name type="scientific">Rhynchosporium agropyri</name>
    <dbReference type="NCBI Taxonomy" id="914238"/>
    <lineage>
        <taxon>Eukaryota</taxon>
        <taxon>Fungi</taxon>
        <taxon>Dikarya</taxon>
        <taxon>Ascomycota</taxon>
        <taxon>Pezizomycotina</taxon>
        <taxon>Leotiomycetes</taxon>
        <taxon>Helotiales</taxon>
        <taxon>Ploettnerulaceae</taxon>
        <taxon>Rhynchosporium</taxon>
    </lineage>
</organism>
<dbReference type="InterPro" id="IPR050559">
    <property type="entry name" value="P-Pant_transferase_sf"/>
</dbReference>
<dbReference type="Proteomes" id="UP000178912">
    <property type="component" value="Unassembled WGS sequence"/>
</dbReference>
<dbReference type="InterPro" id="IPR037143">
    <property type="entry name" value="4-PPantetheinyl_Trfase_dom_sf"/>
</dbReference>
<dbReference type="Pfam" id="PF22624">
    <property type="entry name" value="AASDHPPT_N"/>
    <property type="match status" value="1"/>
</dbReference>
<protein>
    <recommendedName>
        <fullName evidence="1">holo-[acyl-carrier-protein] synthase</fullName>
        <ecNumber evidence="1">2.7.8.7</ecNumber>
    </recommendedName>
</protein>
<evidence type="ECO:0000313" key="5">
    <source>
        <dbReference type="EMBL" id="CZT08068.1"/>
    </source>
</evidence>
<gene>
    <name evidence="5" type="ORF">RAG0_13286</name>
</gene>
<dbReference type="EMBL" id="FJUX01000101">
    <property type="protein sequence ID" value="CZT08068.1"/>
    <property type="molecule type" value="Genomic_DNA"/>
</dbReference>
<feature type="domain" description="4'-phosphopantetheinyl transferase" evidence="3">
    <location>
        <begin position="139"/>
        <end position="226"/>
    </location>
</feature>
<dbReference type="PANTHER" id="PTHR12215">
    <property type="entry name" value="PHOSPHOPANTETHEINE TRANSFERASE"/>
    <property type="match status" value="1"/>
</dbReference>
<dbReference type="Pfam" id="PF01648">
    <property type="entry name" value="ACPS"/>
    <property type="match status" value="1"/>
</dbReference>
<dbReference type="GO" id="GO:0005829">
    <property type="term" value="C:cytosol"/>
    <property type="evidence" value="ECO:0007669"/>
    <property type="project" value="TreeGrafter"/>
</dbReference>
<dbReference type="AlphaFoldDB" id="A0A1E1LC09"/>
<evidence type="ECO:0000256" key="2">
    <source>
        <dbReference type="ARBA" id="ARBA00022679"/>
    </source>
</evidence>
<keyword evidence="6" id="KW-1185">Reference proteome</keyword>
<dbReference type="InterPro" id="IPR008278">
    <property type="entry name" value="4-PPantetheinyl_Trfase_dom"/>
</dbReference>
<evidence type="ECO:0000256" key="1">
    <source>
        <dbReference type="ARBA" id="ARBA00013172"/>
    </source>
</evidence>